<dbReference type="Proteomes" id="UP000271380">
    <property type="component" value="Chromosome"/>
</dbReference>
<dbReference type="AlphaFoldDB" id="A0AB38VS03"/>
<sequence length="36" mass="3873">MGGVYLALQLLSLSLVMLMIISRVGQGNQPIGIEEK</sequence>
<evidence type="ECO:0000313" key="2">
    <source>
        <dbReference type="Proteomes" id="UP000271380"/>
    </source>
</evidence>
<protein>
    <submittedName>
        <fullName evidence="1">Uncharacterized protein</fullName>
    </submittedName>
</protein>
<organism evidence="1 2">
    <name type="scientific">Corynebacterium kutscheri</name>
    <dbReference type="NCBI Taxonomy" id="35755"/>
    <lineage>
        <taxon>Bacteria</taxon>
        <taxon>Bacillati</taxon>
        <taxon>Actinomycetota</taxon>
        <taxon>Actinomycetes</taxon>
        <taxon>Mycobacteriales</taxon>
        <taxon>Corynebacteriaceae</taxon>
        <taxon>Corynebacterium</taxon>
    </lineage>
</organism>
<proteinExistence type="predicted"/>
<gene>
    <name evidence="1" type="ORF">NCTC949_00633</name>
</gene>
<evidence type="ECO:0000313" key="1">
    <source>
        <dbReference type="EMBL" id="VEH05482.1"/>
    </source>
</evidence>
<reference evidence="1 2" key="1">
    <citation type="submission" date="2018-12" db="EMBL/GenBank/DDBJ databases">
        <authorList>
            <consortium name="Pathogen Informatics"/>
        </authorList>
    </citation>
    <scope>NUCLEOTIDE SEQUENCE [LARGE SCALE GENOMIC DNA]</scope>
    <source>
        <strain evidence="1 2">NCTC949</strain>
    </source>
</reference>
<accession>A0AB38VS03</accession>
<name>A0AB38VS03_9CORY</name>
<dbReference type="EMBL" id="LR134377">
    <property type="protein sequence ID" value="VEH05482.1"/>
    <property type="molecule type" value="Genomic_DNA"/>
</dbReference>